<keyword evidence="3" id="KW-1185">Reference proteome</keyword>
<name>A0A5B7GU43_PORTR</name>
<comment type="caution">
    <text evidence="2">The sequence shown here is derived from an EMBL/GenBank/DDBJ whole genome shotgun (WGS) entry which is preliminary data.</text>
</comment>
<protein>
    <submittedName>
        <fullName evidence="2">Uncharacterized protein</fullName>
    </submittedName>
</protein>
<evidence type="ECO:0000313" key="2">
    <source>
        <dbReference type="EMBL" id="MPC61153.1"/>
    </source>
</evidence>
<gene>
    <name evidence="2" type="ORF">E2C01_055217</name>
</gene>
<dbReference type="Proteomes" id="UP000324222">
    <property type="component" value="Unassembled WGS sequence"/>
</dbReference>
<accession>A0A5B7GU43</accession>
<feature type="region of interest" description="Disordered" evidence="1">
    <location>
        <begin position="49"/>
        <end position="81"/>
    </location>
</feature>
<sequence>MTRTRMQSFQHCRLLRPFGELVQWVRCGRAVFYGGQSARSYVVAEAEERSLLTQGSSDAPRPPRLQESEAQRGTARHSEEG</sequence>
<evidence type="ECO:0000256" key="1">
    <source>
        <dbReference type="SAM" id="MobiDB-lite"/>
    </source>
</evidence>
<reference evidence="2 3" key="1">
    <citation type="submission" date="2019-05" db="EMBL/GenBank/DDBJ databases">
        <title>Another draft genome of Portunus trituberculatus and its Hox gene families provides insights of decapod evolution.</title>
        <authorList>
            <person name="Jeong J.-H."/>
            <person name="Song I."/>
            <person name="Kim S."/>
            <person name="Choi T."/>
            <person name="Kim D."/>
            <person name="Ryu S."/>
            <person name="Kim W."/>
        </authorList>
    </citation>
    <scope>NUCLEOTIDE SEQUENCE [LARGE SCALE GENOMIC DNA]</scope>
    <source>
        <tissue evidence="2">Muscle</tissue>
    </source>
</reference>
<proteinExistence type="predicted"/>
<organism evidence="2 3">
    <name type="scientific">Portunus trituberculatus</name>
    <name type="common">Swimming crab</name>
    <name type="synonym">Neptunus trituberculatus</name>
    <dbReference type="NCBI Taxonomy" id="210409"/>
    <lineage>
        <taxon>Eukaryota</taxon>
        <taxon>Metazoa</taxon>
        <taxon>Ecdysozoa</taxon>
        <taxon>Arthropoda</taxon>
        <taxon>Crustacea</taxon>
        <taxon>Multicrustacea</taxon>
        <taxon>Malacostraca</taxon>
        <taxon>Eumalacostraca</taxon>
        <taxon>Eucarida</taxon>
        <taxon>Decapoda</taxon>
        <taxon>Pleocyemata</taxon>
        <taxon>Brachyura</taxon>
        <taxon>Eubrachyura</taxon>
        <taxon>Portunoidea</taxon>
        <taxon>Portunidae</taxon>
        <taxon>Portuninae</taxon>
        <taxon>Portunus</taxon>
    </lineage>
</organism>
<feature type="compositionally biased region" description="Basic and acidic residues" evidence="1">
    <location>
        <begin position="64"/>
        <end position="81"/>
    </location>
</feature>
<dbReference type="EMBL" id="VSRR010018255">
    <property type="protein sequence ID" value="MPC61153.1"/>
    <property type="molecule type" value="Genomic_DNA"/>
</dbReference>
<dbReference type="AlphaFoldDB" id="A0A5B7GU43"/>
<evidence type="ECO:0000313" key="3">
    <source>
        <dbReference type="Proteomes" id="UP000324222"/>
    </source>
</evidence>